<comment type="caution">
    <text evidence="1">The sequence shown here is derived from an EMBL/GenBank/DDBJ whole genome shotgun (WGS) entry which is preliminary data.</text>
</comment>
<proteinExistence type="predicted"/>
<accession>A0AAV5LXG5</accession>
<keyword evidence="2" id="KW-1185">Reference proteome</keyword>
<name>A0AAV5LXG5_9ROSI</name>
<dbReference type="EMBL" id="BPVZ01000156">
    <property type="protein sequence ID" value="GKV42203.1"/>
    <property type="molecule type" value="Genomic_DNA"/>
</dbReference>
<protein>
    <submittedName>
        <fullName evidence="1">Uncharacterized protein</fullName>
    </submittedName>
</protein>
<sequence>MRLVKRFRMLIVGKAFPQIIVPLHNQAITFCLAKMKVMKKMMGKGIERHVCVSLLNNLKTNDFLV</sequence>
<organism evidence="1 2">
    <name type="scientific">Rubroshorea leprosula</name>
    <dbReference type="NCBI Taxonomy" id="152421"/>
    <lineage>
        <taxon>Eukaryota</taxon>
        <taxon>Viridiplantae</taxon>
        <taxon>Streptophyta</taxon>
        <taxon>Embryophyta</taxon>
        <taxon>Tracheophyta</taxon>
        <taxon>Spermatophyta</taxon>
        <taxon>Magnoliopsida</taxon>
        <taxon>eudicotyledons</taxon>
        <taxon>Gunneridae</taxon>
        <taxon>Pentapetalae</taxon>
        <taxon>rosids</taxon>
        <taxon>malvids</taxon>
        <taxon>Malvales</taxon>
        <taxon>Dipterocarpaceae</taxon>
        <taxon>Rubroshorea</taxon>
    </lineage>
</organism>
<evidence type="ECO:0000313" key="2">
    <source>
        <dbReference type="Proteomes" id="UP001054252"/>
    </source>
</evidence>
<gene>
    <name evidence="1" type="ORF">SLEP1_g49640</name>
</gene>
<dbReference type="Proteomes" id="UP001054252">
    <property type="component" value="Unassembled WGS sequence"/>
</dbReference>
<evidence type="ECO:0000313" key="1">
    <source>
        <dbReference type="EMBL" id="GKV42203.1"/>
    </source>
</evidence>
<reference evidence="1 2" key="1">
    <citation type="journal article" date="2021" name="Commun. Biol.">
        <title>The genome of Shorea leprosula (Dipterocarpaceae) highlights the ecological relevance of drought in aseasonal tropical rainforests.</title>
        <authorList>
            <person name="Ng K.K.S."/>
            <person name="Kobayashi M.J."/>
            <person name="Fawcett J.A."/>
            <person name="Hatakeyama M."/>
            <person name="Paape T."/>
            <person name="Ng C.H."/>
            <person name="Ang C.C."/>
            <person name="Tnah L.H."/>
            <person name="Lee C.T."/>
            <person name="Nishiyama T."/>
            <person name="Sese J."/>
            <person name="O'Brien M.J."/>
            <person name="Copetti D."/>
            <person name="Mohd Noor M.I."/>
            <person name="Ong R.C."/>
            <person name="Putra M."/>
            <person name="Sireger I.Z."/>
            <person name="Indrioko S."/>
            <person name="Kosugi Y."/>
            <person name="Izuno A."/>
            <person name="Isagi Y."/>
            <person name="Lee S.L."/>
            <person name="Shimizu K.K."/>
        </authorList>
    </citation>
    <scope>NUCLEOTIDE SEQUENCE [LARGE SCALE GENOMIC DNA]</scope>
    <source>
        <strain evidence="1">214</strain>
    </source>
</reference>
<dbReference type="AlphaFoldDB" id="A0AAV5LXG5"/>